<organism evidence="4 5">
    <name type="scientific">Rhodocollybia butyracea</name>
    <dbReference type="NCBI Taxonomy" id="206335"/>
    <lineage>
        <taxon>Eukaryota</taxon>
        <taxon>Fungi</taxon>
        <taxon>Dikarya</taxon>
        <taxon>Basidiomycota</taxon>
        <taxon>Agaricomycotina</taxon>
        <taxon>Agaricomycetes</taxon>
        <taxon>Agaricomycetidae</taxon>
        <taxon>Agaricales</taxon>
        <taxon>Marasmiineae</taxon>
        <taxon>Omphalotaceae</taxon>
        <taxon>Rhodocollybia</taxon>
    </lineage>
</organism>
<dbReference type="Proteomes" id="UP000772434">
    <property type="component" value="Unassembled WGS sequence"/>
</dbReference>
<accession>A0A9P5U618</accession>
<keyword evidence="5" id="KW-1185">Reference proteome</keyword>
<feature type="transmembrane region" description="Helical" evidence="2">
    <location>
        <begin position="64"/>
        <end position="81"/>
    </location>
</feature>
<keyword evidence="2" id="KW-0472">Membrane</keyword>
<dbReference type="OrthoDB" id="7464126at2759"/>
<keyword evidence="2" id="KW-0812">Transmembrane</keyword>
<evidence type="ECO:0000256" key="1">
    <source>
        <dbReference type="ARBA" id="ARBA00022737"/>
    </source>
</evidence>
<reference evidence="4" key="1">
    <citation type="submission" date="2020-11" db="EMBL/GenBank/DDBJ databases">
        <authorList>
            <consortium name="DOE Joint Genome Institute"/>
            <person name="Ahrendt S."/>
            <person name="Riley R."/>
            <person name="Andreopoulos W."/>
            <person name="Labutti K."/>
            <person name="Pangilinan J."/>
            <person name="Ruiz-Duenas F.J."/>
            <person name="Barrasa J.M."/>
            <person name="Sanchez-Garcia M."/>
            <person name="Camarero S."/>
            <person name="Miyauchi S."/>
            <person name="Serrano A."/>
            <person name="Linde D."/>
            <person name="Babiker R."/>
            <person name="Drula E."/>
            <person name="Ayuso-Fernandez I."/>
            <person name="Pacheco R."/>
            <person name="Padilla G."/>
            <person name="Ferreira P."/>
            <person name="Barriuso J."/>
            <person name="Kellner H."/>
            <person name="Castanera R."/>
            <person name="Alfaro M."/>
            <person name="Ramirez L."/>
            <person name="Pisabarro A.G."/>
            <person name="Kuo A."/>
            <person name="Tritt A."/>
            <person name="Lipzen A."/>
            <person name="He G."/>
            <person name="Yan M."/>
            <person name="Ng V."/>
            <person name="Cullen D."/>
            <person name="Martin F."/>
            <person name="Rosso M.-N."/>
            <person name="Henrissat B."/>
            <person name="Hibbett D."/>
            <person name="Martinez A.T."/>
            <person name="Grigoriev I.V."/>
        </authorList>
    </citation>
    <scope>NUCLEOTIDE SEQUENCE</scope>
    <source>
        <strain evidence="4">AH 40177</strain>
    </source>
</reference>
<dbReference type="EMBL" id="JADNRY010000088">
    <property type="protein sequence ID" value="KAF9066363.1"/>
    <property type="molecule type" value="Genomic_DNA"/>
</dbReference>
<name>A0A9P5U618_9AGAR</name>
<protein>
    <recommendedName>
        <fullName evidence="3">Nephrocystin 3-like N-terminal domain-containing protein</fullName>
    </recommendedName>
</protein>
<proteinExistence type="predicted"/>
<gene>
    <name evidence="4" type="ORF">BDP27DRAFT_1330636</name>
</gene>
<evidence type="ECO:0000259" key="3">
    <source>
        <dbReference type="Pfam" id="PF24883"/>
    </source>
</evidence>
<evidence type="ECO:0000313" key="5">
    <source>
        <dbReference type="Proteomes" id="UP000772434"/>
    </source>
</evidence>
<feature type="domain" description="Nephrocystin 3-like N-terminal" evidence="3">
    <location>
        <begin position="30"/>
        <end position="66"/>
    </location>
</feature>
<sequence>TNNVSDIRKWLKAPDPSTNFVAACDKRTPGTGEWIFSDPQFVEWREATSGILWIQGKVGSGKTFLLYAYSKVGMISYFIFLM</sequence>
<keyword evidence="2" id="KW-1133">Transmembrane helix</keyword>
<dbReference type="Pfam" id="PF24883">
    <property type="entry name" value="NPHP3_N"/>
    <property type="match status" value="1"/>
</dbReference>
<comment type="caution">
    <text evidence="4">The sequence shown here is derived from an EMBL/GenBank/DDBJ whole genome shotgun (WGS) entry which is preliminary data.</text>
</comment>
<dbReference type="InterPro" id="IPR056884">
    <property type="entry name" value="NPHP3-like_N"/>
</dbReference>
<dbReference type="PANTHER" id="PTHR10039">
    <property type="entry name" value="AMELOGENIN"/>
    <property type="match status" value="1"/>
</dbReference>
<evidence type="ECO:0000313" key="4">
    <source>
        <dbReference type="EMBL" id="KAF9066363.1"/>
    </source>
</evidence>
<keyword evidence="1" id="KW-0677">Repeat</keyword>
<evidence type="ECO:0000256" key="2">
    <source>
        <dbReference type="SAM" id="Phobius"/>
    </source>
</evidence>
<feature type="non-terminal residue" evidence="4">
    <location>
        <position position="82"/>
    </location>
</feature>
<dbReference type="AlphaFoldDB" id="A0A9P5U618"/>